<sequence length="70" mass="7558">MLQEEEEIHDDEGDDLQAIYDAMLQEEEEIYDGSIGEVTGEAEPSSLEPPTPNIATEPTGEDGPPAMSPP</sequence>
<evidence type="ECO:0000313" key="3">
    <source>
        <dbReference type="Proteomes" id="UP000275267"/>
    </source>
</evidence>
<gene>
    <name evidence="2" type="ORF">C2845_PM01G15790</name>
</gene>
<evidence type="ECO:0000313" key="2">
    <source>
        <dbReference type="EMBL" id="RLN40509.1"/>
    </source>
</evidence>
<keyword evidence="3" id="KW-1185">Reference proteome</keyword>
<organism evidence="2 3">
    <name type="scientific">Panicum miliaceum</name>
    <name type="common">Proso millet</name>
    <name type="synonym">Broomcorn millet</name>
    <dbReference type="NCBI Taxonomy" id="4540"/>
    <lineage>
        <taxon>Eukaryota</taxon>
        <taxon>Viridiplantae</taxon>
        <taxon>Streptophyta</taxon>
        <taxon>Embryophyta</taxon>
        <taxon>Tracheophyta</taxon>
        <taxon>Spermatophyta</taxon>
        <taxon>Magnoliopsida</taxon>
        <taxon>Liliopsida</taxon>
        <taxon>Poales</taxon>
        <taxon>Poaceae</taxon>
        <taxon>PACMAD clade</taxon>
        <taxon>Panicoideae</taxon>
        <taxon>Panicodae</taxon>
        <taxon>Paniceae</taxon>
        <taxon>Panicinae</taxon>
        <taxon>Panicum</taxon>
        <taxon>Panicum sect. Panicum</taxon>
    </lineage>
</organism>
<dbReference type="AlphaFoldDB" id="A0A3L6TJR6"/>
<evidence type="ECO:0000256" key="1">
    <source>
        <dbReference type="SAM" id="MobiDB-lite"/>
    </source>
</evidence>
<dbReference type="Proteomes" id="UP000275267">
    <property type="component" value="Unassembled WGS sequence"/>
</dbReference>
<comment type="caution">
    <text evidence="2">The sequence shown here is derived from an EMBL/GenBank/DDBJ whole genome shotgun (WGS) entry which is preliminary data.</text>
</comment>
<protein>
    <submittedName>
        <fullName evidence="2">Uncharacterized protein</fullName>
    </submittedName>
</protein>
<name>A0A3L6TJR6_PANMI</name>
<accession>A0A3L6TJR6</accession>
<reference evidence="3" key="1">
    <citation type="journal article" date="2019" name="Nat. Commun.">
        <title>The genome of broomcorn millet.</title>
        <authorList>
            <person name="Zou C."/>
            <person name="Miki D."/>
            <person name="Li D."/>
            <person name="Tang Q."/>
            <person name="Xiao L."/>
            <person name="Rajput S."/>
            <person name="Deng P."/>
            <person name="Jia W."/>
            <person name="Huang R."/>
            <person name="Zhang M."/>
            <person name="Sun Y."/>
            <person name="Hu J."/>
            <person name="Fu X."/>
            <person name="Schnable P.S."/>
            <person name="Li F."/>
            <person name="Zhang H."/>
            <person name="Feng B."/>
            <person name="Zhu X."/>
            <person name="Liu R."/>
            <person name="Schnable J.C."/>
            <person name="Zhu J.-K."/>
            <person name="Zhang H."/>
        </authorList>
    </citation>
    <scope>NUCLEOTIDE SEQUENCE [LARGE SCALE GENOMIC DNA]</scope>
</reference>
<feature type="region of interest" description="Disordered" evidence="1">
    <location>
        <begin position="32"/>
        <end position="70"/>
    </location>
</feature>
<proteinExistence type="predicted"/>
<dbReference type="EMBL" id="PQIB02000001">
    <property type="protein sequence ID" value="RLN40509.1"/>
    <property type="molecule type" value="Genomic_DNA"/>
</dbReference>